<dbReference type="RefSeq" id="WP_220616792.1">
    <property type="nucleotide sequence ID" value="NZ_RKLR01000001.1"/>
</dbReference>
<dbReference type="InterPro" id="IPR015797">
    <property type="entry name" value="NUDIX_hydrolase-like_dom_sf"/>
</dbReference>
<dbReference type="Proteomes" id="UP001430377">
    <property type="component" value="Unassembled WGS sequence"/>
</dbReference>
<organism evidence="2 3">
    <name type="scientific">Haloarcula rubra</name>
    <dbReference type="NCBI Taxonomy" id="2487747"/>
    <lineage>
        <taxon>Archaea</taxon>
        <taxon>Methanobacteriati</taxon>
        <taxon>Methanobacteriota</taxon>
        <taxon>Stenosarchaea group</taxon>
        <taxon>Halobacteria</taxon>
        <taxon>Halobacteriales</taxon>
        <taxon>Haloarculaceae</taxon>
        <taxon>Haloarcula</taxon>
    </lineage>
</organism>
<dbReference type="Gene3D" id="3.90.79.10">
    <property type="entry name" value="Nucleoside Triphosphate Pyrophosphohydrolase"/>
    <property type="match status" value="1"/>
</dbReference>
<gene>
    <name evidence="2" type="ORF">EGH21_01970</name>
</gene>
<keyword evidence="3" id="KW-1185">Reference proteome</keyword>
<dbReference type="Pfam" id="PF00293">
    <property type="entry name" value="NUDIX"/>
    <property type="match status" value="1"/>
</dbReference>
<name>A0AAW4PL04_9EURY</name>
<dbReference type="PROSITE" id="PS51462">
    <property type="entry name" value="NUDIX"/>
    <property type="match status" value="1"/>
</dbReference>
<evidence type="ECO:0000313" key="3">
    <source>
        <dbReference type="Proteomes" id="UP001430377"/>
    </source>
</evidence>
<dbReference type="EMBL" id="RKLR01000001">
    <property type="protein sequence ID" value="MBX0321790.1"/>
    <property type="molecule type" value="Genomic_DNA"/>
</dbReference>
<evidence type="ECO:0000259" key="1">
    <source>
        <dbReference type="PROSITE" id="PS51462"/>
    </source>
</evidence>
<comment type="caution">
    <text evidence="2">The sequence shown here is derived from an EMBL/GenBank/DDBJ whole genome shotgun (WGS) entry which is preliminary data.</text>
</comment>
<feature type="domain" description="Nudix hydrolase" evidence="1">
    <location>
        <begin position="48"/>
        <end position="161"/>
    </location>
</feature>
<protein>
    <submittedName>
        <fullName evidence="2">NUDIX domain-containing protein</fullName>
    </submittedName>
</protein>
<proteinExistence type="predicted"/>
<evidence type="ECO:0000313" key="2">
    <source>
        <dbReference type="EMBL" id="MBX0321790.1"/>
    </source>
</evidence>
<dbReference type="AlphaFoldDB" id="A0AAW4PL04"/>
<accession>A0AAW4PL04</accession>
<sequence>MDVSDRSRARVEERLTRLDEEFGSPSVTQTTFEVGEESYQRAVEQSRDGQLDVHAIVRDEDGAVMLREGDGEWMLPRGQTRPGENVETAAKRIVRDAAGVDCTVTDAVRANISGVRNADDEDDETVYRLSVVFTAELVEDDESAGEAVRWDSDPDAVGELV</sequence>
<reference evidence="2 3" key="1">
    <citation type="submission" date="2021-06" db="EMBL/GenBank/DDBJ databases">
        <title>Halomicroarcula sp. a new haloarchaeum isolated from saline soil.</title>
        <authorList>
            <person name="Duran-Viseras A."/>
            <person name="Sanchez-Porro C."/>
            <person name="Ventosa A."/>
        </authorList>
    </citation>
    <scope>NUCLEOTIDE SEQUENCE [LARGE SCALE GENOMIC DNA]</scope>
    <source>
        <strain evidence="2 3">F13</strain>
    </source>
</reference>
<dbReference type="SUPFAM" id="SSF55811">
    <property type="entry name" value="Nudix"/>
    <property type="match status" value="1"/>
</dbReference>
<dbReference type="InterPro" id="IPR000086">
    <property type="entry name" value="NUDIX_hydrolase_dom"/>
</dbReference>